<keyword evidence="3" id="KW-1185">Reference proteome</keyword>
<feature type="region of interest" description="Disordered" evidence="1">
    <location>
        <begin position="235"/>
        <end position="326"/>
    </location>
</feature>
<feature type="region of interest" description="Disordered" evidence="1">
    <location>
        <begin position="80"/>
        <end position="101"/>
    </location>
</feature>
<organism evidence="2 3">
    <name type="scientific">Carpinus fangiana</name>
    <dbReference type="NCBI Taxonomy" id="176857"/>
    <lineage>
        <taxon>Eukaryota</taxon>
        <taxon>Viridiplantae</taxon>
        <taxon>Streptophyta</taxon>
        <taxon>Embryophyta</taxon>
        <taxon>Tracheophyta</taxon>
        <taxon>Spermatophyta</taxon>
        <taxon>Magnoliopsida</taxon>
        <taxon>eudicotyledons</taxon>
        <taxon>Gunneridae</taxon>
        <taxon>Pentapetalae</taxon>
        <taxon>rosids</taxon>
        <taxon>fabids</taxon>
        <taxon>Fagales</taxon>
        <taxon>Betulaceae</taxon>
        <taxon>Carpinus</taxon>
    </lineage>
</organism>
<name>A0A5N6KWI0_9ROSI</name>
<comment type="caution">
    <text evidence="2">The sequence shown here is derived from an EMBL/GenBank/DDBJ whole genome shotgun (WGS) entry which is preliminary data.</text>
</comment>
<accession>A0A5N6KWI0</accession>
<dbReference type="Proteomes" id="UP000327013">
    <property type="component" value="Unassembled WGS sequence"/>
</dbReference>
<reference evidence="2 3" key="1">
    <citation type="submission" date="2019-06" db="EMBL/GenBank/DDBJ databases">
        <title>A chromosomal-level reference genome of Carpinus fangiana (Coryloideae, Betulaceae).</title>
        <authorList>
            <person name="Yang X."/>
            <person name="Wang Z."/>
            <person name="Zhang L."/>
            <person name="Hao G."/>
            <person name="Liu J."/>
            <person name="Yang Y."/>
        </authorList>
    </citation>
    <scope>NUCLEOTIDE SEQUENCE [LARGE SCALE GENOMIC DNA]</scope>
    <source>
        <strain evidence="2">Cfa_2016G</strain>
        <tissue evidence="2">Leaf</tissue>
    </source>
</reference>
<feature type="compositionally biased region" description="Low complexity" evidence="1">
    <location>
        <begin position="286"/>
        <end position="296"/>
    </location>
</feature>
<dbReference type="AlphaFoldDB" id="A0A5N6KWI0"/>
<gene>
    <name evidence="2" type="ORF">FH972_023107</name>
</gene>
<sequence>MSFAKPEKRITFAVPKKALHIVLILHSWPKTSRSKHLSMMPKKTDLSVSPTPFRPSLLSIIPSPHSPLSPLGMLAKVAHMRPTSQKASPFPSSPSSSRRASTISTLTPLPAAAYPWIWQCHLCQTFYPLGATRRCLHDGHRFCTGELNDTNVRGERRRGASYRRRRRKPCSSEFDYEGWEVWGDWRRGEIAAREQLQSTAPYKKRRRSRTAGSAVIVADCTTLCDYPSECRRSNHDLRRKHRATVSAEVHGQDRQTTDTLADSATSSCDNDAERQPSTTVSAAPTSLEEISSISSERVNATAKSTPVADESKEVQGKKTELAASGT</sequence>
<feature type="compositionally biased region" description="Basic and acidic residues" evidence="1">
    <location>
        <begin position="309"/>
        <end position="320"/>
    </location>
</feature>
<proteinExistence type="predicted"/>
<evidence type="ECO:0000256" key="1">
    <source>
        <dbReference type="SAM" id="MobiDB-lite"/>
    </source>
</evidence>
<protein>
    <submittedName>
        <fullName evidence="2">Uncharacterized protein</fullName>
    </submittedName>
</protein>
<evidence type="ECO:0000313" key="3">
    <source>
        <dbReference type="Proteomes" id="UP000327013"/>
    </source>
</evidence>
<dbReference type="EMBL" id="VIBQ01000013">
    <property type="protein sequence ID" value="KAB8346055.1"/>
    <property type="molecule type" value="Genomic_DNA"/>
</dbReference>
<dbReference type="OrthoDB" id="5396104at2759"/>
<feature type="compositionally biased region" description="Low complexity" evidence="1">
    <location>
        <begin position="257"/>
        <end position="267"/>
    </location>
</feature>
<feature type="compositionally biased region" description="Low complexity" evidence="1">
    <location>
        <begin position="87"/>
        <end position="101"/>
    </location>
</feature>
<evidence type="ECO:0000313" key="2">
    <source>
        <dbReference type="EMBL" id="KAB8346055.1"/>
    </source>
</evidence>
<feature type="compositionally biased region" description="Polar residues" evidence="1">
    <location>
        <begin position="275"/>
        <end position="284"/>
    </location>
</feature>